<accession>A0A3B1A7D7</accession>
<gene>
    <name evidence="1" type="ORF">MNBD_GAMMA22-1838</name>
</gene>
<dbReference type="AlphaFoldDB" id="A0A3B1A7D7"/>
<organism evidence="1">
    <name type="scientific">hydrothermal vent metagenome</name>
    <dbReference type="NCBI Taxonomy" id="652676"/>
    <lineage>
        <taxon>unclassified sequences</taxon>
        <taxon>metagenomes</taxon>
        <taxon>ecological metagenomes</taxon>
    </lineage>
</organism>
<sequence length="189" mass="21731">MRVKSRWFKKDKEHSIPDTAAALAFIIWRIGAAGILNLENENFQTDSNKQRLDVITEFLCFIAHITDRLTIEYYTADERNKFMTELAMKLAKHYEDNMIDAIGAGKYQMDFVKLLNDRMSSYSDFNFADGVPSFPMLRCFGGCVTDVMGERANKWITTQIIDIEAPDAIDSLMKAMKNFYPEIVADLKK</sequence>
<protein>
    <submittedName>
        <fullName evidence="1">Uncharacterized protein</fullName>
    </submittedName>
</protein>
<evidence type="ECO:0000313" key="1">
    <source>
        <dbReference type="EMBL" id="VAW95692.1"/>
    </source>
</evidence>
<reference evidence="1" key="1">
    <citation type="submission" date="2018-06" db="EMBL/GenBank/DDBJ databases">
        <authorList>
            <person name="Zhirakovskaya E."/>
        </authorList>
    </citation>
    <scope>NUCLEOTIDE SEQUENCE</scope>
</reference>
<proteinExistence type="predicted"/>
<dbReference type="EMBL" id="UOFS01000024">
    <property type="protein sequence ID" value="VAW95692.1"/>
    <property type="molecule type" value="Genomic_DNA"/>
</dbReference>
<name>A0A3B1A7D7_9ZZZZ</name>